<dbReference type="Pfam" id="PF13676">
    <property type="entry name" value="TIR_2"/>
    <property type="match status" value="1"/>
</dbReference>
<evidence type="ECO:0000313" key="3">
    <source>
        <dbReference type="Proteomes" id="UP000061587"/>
    </source>
</evidence>
<dbReference type="InterPro" id="IPR035897">
    <property type="entry name" value="Toll_tir_struct_dom_sf"/>
</dbReference>
<reference evidence="2 3" key="2">
    <citation type="journal article" date="2016" name="Genome Biol. Evol.">
        <title>Extensive mobilome-driven genome diversification in mouse gut-associated Bacteroides vulgatus mpk.</title>
        <authorList>
            <person name="Lange A."/>
            <person name="Beier S."/>
            <person name="Steimle A."/>
            <person name="Autenrieth I.B."/>
            <person name="Huson D.H."/>
            <person name="Frick J.S."/>
        </authorList>
    </citation>
    <scope>NUCLEOTIDE SEQUENCE [LARGE SCALE GENOMIC DNA]</scope>
    <source>
        <strain evidence="3">mpk</strain>
    </source>
</reference>
<accession>A0A0P0LJH7</accession>
<sequence>MVLQCDAGSRKSPIFILEKGIIMDISSILWGFIASYLAGSLPSLREFISTKDKTTLDERIEQCYQTALGRWCANDAVRQRIAQKHFNDLKQVKKLYLTEKWEKEGVILSSLANLWIEELSKDEEVSYYITTQGIILKDEKLDKLTASLTNQETRNGQRIRRGLTKHKAVDGYIRRFCTSDQSENNFIYYVLGKKERHTLADYVTGVEETSTNKIVLYSSAQTGKTTELKQLCWELQQSGLYLPVSFEVRTNTKLKRDDLPESQYVDGREVVLVIDALDEVNGQKYEDLLEEIGGYAYEHPEMKMVLSCRSNFRRERQLELFTELFLEELSIDDARDYAAKREVNSDRFMRSVFANQLEDFIKNPFFLSVLIDAYKGKGKQLPKTKADIYKLFIKSSYDKEVKEKNVSLSAQHSFEESVRLLERVALGLSLMNAQSLNKEELRICLQNDDNNVEECLRYDLIRDEGGQYSFAHNAFREWLVANYLNRYGIERAKQLATHPNGRIKPEWYNIIMLWLSMYGKDKKEEVSAILKWLKKASLDLIIYIDRDMLDYETRNEVFKGLLLEYKSLGIRMSNIMTHDYEDLWRFAYSTDTVGFVVDELSDTETGTTYYSDLMCLCYFLKWDSLKSDSADLTEKLFSVLEKKTAESLEKEDKYHDLSFLYFDNPFFTQQTYLERLFAIVKDSNHYDAIKSMIRLIGEADKADGYIDYILDKEGYVHNQHKGHTTHMVTRTPIYTTLAKVRSLQSVEKILTHTFYHSQYEYHDEQEEYSNMIKGVFGRASEFIKQGHTELIGIIEAYYKKAFKEYHRHFDNNRQTQELLMVIRDCYLTASLREKGRKTFYERQAELFAPKEESSKWEDIRQAYIMAALWMTAEDVKDDFKKFAVDNSTDWAKASWYQEIPYAEVAECAEILYKEKFPQPEIITKGRERRQQAFMDFTEYPVFKQIVLEMVTGLDNHSSRKEFYKKLRDQDEGYNQYAFSFLLLFVDDNNYYNIGEIVKGVKNMDIYESFFMKEVSGMMDRSDMDVSVTEEIKIRVVKWAKASVLKLSDGEPIFFWREALGLMLKGEFEIPSEKLLSLLCFGSYTISRKDFDEYYSREYSLFEYITERVDSVTLAPKVIEKLRANIDNAEYPLLYSFSNYIIENQIEEGYSLVLCFALSGYSLSANVMETLVKKGMKIEEIKKAASGLKVSDRLFCYSTLIRNTQESVWVRERLEGEYKSFNGYDLEHAVRLLISIGSMDALDYLVTRPEMIKYRDDYHFNYDNPNAISSLCYFIRYCYEHKIDGHFMLNSILNSLERIAIKSKDVLMEVTQYLRQLTQRGEMYKYLNRYIIGFEDKYYAAYSGISDINEAMRIADGGRLTKTEEEKAEEIPWREDEGIYISYNWEGHSAHIVDYLGFVLENRGIPFKLDKKDCPYTVNIKEFMNAIRAGKTVIVVLSRPYLRSKNCMYELSGIMENVNYKDRMLPVVVDDTIRDDDFYVELVKHWKEKKDKQTEIVEKLRDLDPDMAEPEEMKLKEIEQVYGLLKVIKEYIDWANADNLDALSSSRFKKIIDEIYKRRGIEHEDISG</sequence>
<organism evidence="2 3">
    <name type="scientific">Phocaeicola vulgatus</name>
    <name type="common">Bacteroides vulgatus</name>
    <dbReference type="NCBI Taxonomy" id="821"/>
    <lineage>
        <taxon>Bacteria</taxon>
        <taxon>Pseudomonadati</taxon>
        <taxon>Bacteroidota</taxon>
        <taxon>Bacteroidia</taxon>
        <taxon>Bacteroidales</taxon>
        <taxon>Bacteroidaceae</taxon>
        <taxon>Phocaeicola</taxon>
    </lineage>
</organism>
<dbReference type="GO" id="GO:0007165">
    <property type="term" value="P:signal transduction"/>
    <property type="evidence" value="ECO:0007669"/>
    <property type="project" value="InterPro"/>
</dbReference>
<dbReference type="PROSITE" id="PS50104">
    <property type="entry name" value="TIR"/>
    <property type="match status" value="1"/>
</dbReference>
<feature type="domain" description="TIR" evidence="1">
    <location>
        <begin position="1374"/>
        <end position="1503"/>
    </location>
</feature>
<dbReference type="Gene3D" id="3.40.50.10140">
    <property type="entry name" value="Toll/interleukin-1 receptor homology (TIR) domain"/>
    <property type="match status" value="1"/>
</dbReference>
<reference evidence="3" key="1">
    <citation type="submission" date="2015-10" db="EMBL/GenBank/DDBJ databases">
        <title>Extensive mobilome-driven genome diversification in gut-associated Bacteroides vulgatus mpk.</title>
        <authorList>
            <person name="Beier S."/>
            <person name="Lange A."/>
            <person name="Huson D.H."/>
            <person name="Frick J.-S."/>
            <person name="Autenrieth I.B."/>
        </authorList>
    </citation>
    <scope>NUCLEOTIDE SEQUENCE [LARGE SCALE GENOMIC DNA]</scope>
    <source>
        <strain evidence="3">mpk</strain>
    </source>
</reference>
<dbReference type="SUPFAM" id="SSF52200">
    <property type="entry name" value="Toll/Interleukin receptor TIR domain"/>
    <property type="match status" value="1"/>
</dbReference>
<evidence type="ECO:0000313" key="2">
    <source>
        <dbReference type="EMBL" id="ALK85790.1"/>
    </source>
</evidence>
<evidence type="ECO:0000259" key="1">
    <source>
        <dbReference type="PROSITE" id="PS50104"/>
    </source>
</evidence>
<gene>
    <name evidence="2" type="ORF">BvMPK_3220</name>
</gene>
<name>A0A0P0LJH7_PHOVU</name>
<protein>
    <submittedName>
        <fullName evidence="2">TIR Protein</fullName>
    </submittedName>
</protein>
<dbReference type="PATRIC" id="fig|821.40.peg.3863"/>
<dbReference type="InterPro" id="IPR000157">
    <property type="entry name" value="TIR_dom"/>
</dbReference>
<dbReference type="EMBL" id="CP013020">
    <property type="protein sequence ID" value="ALK85790.1"/>
    <property type="molecule type" value="Genomic_DNA"/>
</dbReference>
<proteinExistence type="predicted"/>
<dbReference type="Proteomes" id="UP000061587">
    <property type="component" value="Chromosome"/>
</dbReference>